<evidence type="ECO:0000313" key="2">
    <source>
        <dbReference type="Proteomes" id="UP001597296"/>
    </source>
</evidence>
<sequence length="224" mass="24252">MNDLTTIPRPRTPVTARHQAALSNTTAAIADNQALIPADECRAIVAEMQAALLPARAEVAAEHARLIVAAYGTQKPDNPDAYARLVTLAATRCPADLLPQLVDEVTRRHPRFLPTKGEIEAVIADLRTKRVRALSVAEAHLKAHAKRQAERPKSTPEEREAMLARLRQRCPEVFGLASAARRMPGTVASAGGRASANDDGITDADIPRLREEMAAQIREAVDGR</sequence>
<keyword evidence="2" id="KW-1185">Reference proteome</keyword>
<dbReference type="Proteomes" id="UP001597296">
    <property type="component" value="Unassembled WGS sequence"/>
</dbReference>
<organism evidence="1 2">
    <name type="scientific">Phaeospirillum tilakii</name>
    <dbReference type="NCBI Taxonomy" id="741673"/>
    <lineage>
        <taxon>Bacteria</taxon>
        <taxon>Pseudomonadati</taxon>
        <taxon>Pseudomonadota</taxon>
        <taxon>Alphaproteobacteria</taxon>
        <taxon>Rhodospirillales</taxon>
        <taxon>Rhodospirillaceae</taxon>
        <taxon>Phaeospirillum</taxon>
    </lineage>
</organism>
<protein>
    <submittedName>
        <fullName evidence="1">Uncharacterized protein</fullName>
    </submittedName>
</protein>
<accession>A0ABW5CDP2</accession>
<proteinExistence type="predicted"/>
<comment type="caution">
    <text evidence="1">The sequence shown here is derived from an EMBL/GenBank/DDBJ whole genome shotgun (WGS) entry which is preliminary data.</text>
</comment>
<name>A0ABW5CDP2_9PROT</name>
<dbReference type="RefSeq" id="WP_377317387.1">
    <property type="nucleotide sequence ID" value="NZ_JBHUIY010000028.1"/>
</dbReference>
<reference evidence="2" key="1">
    <citation type="journal article" date="2019" name="Int. J. Syst. Evol. Microbiol.">
        <title>The Global Catalogue of Microorganisms (GCM) 10K type strain sequencing project: providing services to taxonomists for standard genome sequencing and annotation.</title>
        <authorList>
            <consortium name="The Broad Institute Genomics Platform"/>
            <consortium name="The Broad Institute Genome Sequencing Center for Infectious Disease"/>
            <person name="Wu L."/>
            <person name="Ma J."/>
        </authorList>
    </citation>
    <scope>NUCLEOTIDE SEQUENCE [LARGE SCALE GENOMIC DNA]</scope>
    <source>
        <strain evidence="2">KCTC 15012</strain>
    </source>
</reference>
<evidence type="ECO:0000313" key="1">
    <source>
        <dbReference type="EMBL" id="MFD2234806.1"/>
    </source>
</evidence>
<dbReference type="EMBL" id="JBHUIY010000028">
    <property type="protein sequence ID" value="MFD2234806.1"/>
    <property type="molecule type" value="Genomic_DNA"/>
</dbReference>
<gene>
    <name evidence="1" type="ORF">ACFSNB_13420</name>
</gene>